<protein>
    <submittedName>
        <fullName evidence="3">Circularly permuted type 2 ATP-grasp protein</fullName>
    </submittedName>
</protein>
<dbReference type="InterPro" id="IPR025841">
    <property type="entry name" value="CP_ATPgrasp_2"/>
</dbReference>
<evidence type="ECO:0000259" key="2">
    <source>
        <dbReference type="Pfam" id="PF14403"/>
    </source>
</evidence>
<dbReference type="EMBL" id="JBBDGL010000001">
    <property type="protein sequence ID" value="MEJ1154325.1"/>
    <property type="molecule type" value="Genomic_DNA"/>
</dbReference>
<evidence type="ECO:0000313" key="3">
    <source>
        <dbReference type="EMBL" id="MEJ1154325.1"/>
    </source>
</evidence>
<gene>
    <name evidence="3" type="ORF">WDU96_01770</name>
</gene>
<keyword evidence="4" id="KW-1185">Reference proteome</keyword>
<sequence length="834" mass="90582">MSVLHEYAAELTRATLPLTAADERASEARYDEVIAPEGTLRAAWKTLAAAAVTLTSAEVGRLDEEIAQALADDGVTYTHPGDGARPWKLDPLPLVFDAESWTTLEVGLVQRAELLNAIMTDIYGEQKLLSEGIIPAAVVTAHPGFVRAIARPSVPQAHPLLMSATDLGRDEDGEWRVLADRVQAPSGLGYAMENRLVISRLLPDLYQEADLHRMDPYFAILRDALLQCAASDDTDPRVVVLSPGTHSETAYDQAFIANTLGFPLVQGNDLIVSDGCVWIKPARWPNTEPVDRVDVILRRVDSQWCDPLELRGDSQLGVTGLVEAVRRGTVQVVNGLGSGVLENPALLPFMAAACERLLGEQLRLPATPAWWCGEATGLAEVLYRLRNDPEGVIVRTLDGDLAGDGVPVEALISKIETHPYRYVGLARLPLSQAPSWGRSGAAEAQPLVLRGFTVRYGSSYRTLAGGMATARDDDGAPLTKDVWVLKADPDDPDQGLALTMPRTLIPSIPALAPRALEDMYWAGRYAERAEDMLRLVLAAQADLERKRAPRSGTESVLLGVIHSLSGTRFAEPNEELRSLLVDARRPGSAAHALSRMRSSLEGVRDQLSGDVWRVFGAADRAMAVARTTAHSPQIAESAGRMLTGVLSLHGVTANMIRDSGWHMIEAGRYIERSMQLCALLTATTSAHPVRATDRGILDGVLLAAESLVTHRRRYRGYGRTRSVFELLLKDLDNPRSLAFALEHLHTHLAALHESTGSTRPERLRFELADMLDAADAATLAQEVDGYRPALAELLEQMSQGLRQLSEAVGDVHFAAGPPSMEMSSLSLIEEIGRA</sequence>
<dbReference type="InterPro" id="IPR051680">
    <property type="entry name" value="ATP-dep_Glu-Cys_Ligase-2"/>
</dbReference>
<dbReference type="Proteomes" id="UP001368654">
    <property type="component" value="Unassembled WGS sequence"/>
</dbReference>
<organism evidence="3 4">
    <name type="scientific">Microbacterium marmarense</name>
    <dbReference type="NCBI Taxonomy" id="3122051"/>
    <lineage>
        <taxon>Bacteria</taxon>
        <taxon>Bacillati</taxon>
        <taxon>Actinomycetota</taxon>
        <taxon>Actinomycetes</taxon>
        <taxon>Micrococcales</taxon>
        <taxon>Microbacteriaceae</taxon>
        <taxon>Microbacterium</taxon>
    </lineage>
</organism>
<dbReference type="Pfam" id="PF14403">
    <property type="entry name" value="CP_ATPgrasp_2"/>
    <property type="match status" value="1"/>
</dbReference>
<proteinExistence type="predicted"/>
<dbReference type="PANTHER" id="PTHR34595">
    <property type="entry name" value="BLR5612 PROTEIN"/>
    <property type="match status" value="1"/>
</dbReference>
<dbReference type="InterPro" id="IPR007296">
    <property type="entry name" value="DUF403"/>
</dbReference>
<dbReference type="RefSeq" id="WP_337336764.1">
    <property type="nucleotide sequence ID" value="NZ_JBBDGL010000001.1"/>
</dbReference>
<comment type="caution">
    <text evidence="3">The sequence shown here is derived from an EMBL/GenBank/DDBJ whole genome shotgun (WGS) entry which is preliminary data.</text>
</comment>
<reference evidence="3 4" key="1">
    <citation type="submission" date="2024-02" db="EMBL/GenBank/DDBJ databases">
        <authorList>
            <person name="Saticioglu I.B."/>
        </authorList>
    </citation>
    <scope>NUCLEOTIDE SEQUENCE [LARGE SCALE GENOMIC DNA]</scope>
    <source>
        <strain evidence="3 4">Mu-86</strain>
    </source>
</reference>
<dbReference type="Pfam" id="PF04168">
    <property type="entry name" value="Alpha-E"/>
    <property type="match status" value="1"/>
</dbReference>
<feature type="domain" description="Circularly permuted ATP-grasp type 2" evidence="2">
    <location>
        <begin position="93"/>
        <end position="468"/>
    </location>
</feature>
<dbReference type="SUPFAM" id="SSF56059">
    <property type="entry name" value="Glutathione synthetase ATP-binding domain-like"/>
    <property type="match status" value="1"/>
</dbReference>
<feature type="domain" description="DUF403" evidence="1">
    <location>
        <begin position="512"/>
        <end position="813"/>
    </location>
</feature>
<dbReference type="Gene3D" id="3.40.50.11290">
    <property type="match status" value="1"/>
</dbReference>
<dbReference type="PANTHER" id="PTHR34595:SF2">
    <property type="entry name" value="BLR2978 PROTEIN"/>
    <property type="match status" value="1"/>
</dbReference>
<evidence type="ECO:0000313" key="4">
    <source>
        <dbReference type="Proteomes" id="UP001368654"/>
    </source>
</evidence>
<evidence type="ECO:0000259" key="1">
    <source>
        <dbReference type="Pfam" id="PF04168"/>
    </source>
</evidence>
<accession>A0ABU8LSR5</accession>
<name>A0ABU8LSR5_9MICO</name>